<protein>
    <submittedName>
        <fullName evidence="1">Uncharacterized protein</fullName>
    </submittedName>
</protein>
<keyword evidence="2" id="KW-1185">Reference proteome</keyword>
<reference evidence="1 2" key="1">
    <citation type="submission" date="2024-09" db="EMBL/GenBank/DDBJ databases">
        <title>Floridaenema gen nov. (Aerosakkonemataceae, Aerosakkonematales ord. nov., Cyanobacteria) from benthic tropical and subtropical fresh waters, with the description of four new species.</title>
        <authorList>
            <person name="Moretto J.A."/>
            <person name="Berthold D.E."/>
            <person name="Lefler F.W."/>
            <person name="Huang I.-S."/>
            <person name="Laughinghouse H. IV."/>
        </authorList>
    </citation>
    <scope>NUCLEOTIDE SEQUENCE [LARGE SCALE GENOMIC DNA]</scope>
    <source>
        <strain evidence="1 2">BLCC-F46</strain>
    </source>
</reference>
<sequence>MFIVVKQQGKAIEIFFCQDRSRFSQGITGFIYRSDGKDISNQQIRKLKKNWFWQK</sequence>
<name>A0ABV4XGZ7_9CYAN</name>
<dbReference type="Proteomes" id="UP001576774">
    <property type="component" value="Unassembled WGS sequence"/>
</dbReference>
<proteinExistence type="predicted"/>
<organism evidence="1 2">
    <name type="scientific">Floridaenema aerugineum BLCC-F46</name>
    <dbReference type="NCBI Taxonomy" id="3153654"/>
    <lineage>
        <taxon>Bacteria</taxon>
        <taxon>Bacillati</taxon>
        <taxon>Cyanobacteriota</taxon>
        <taxon>Cyanophyceae</taxon>
        <taxon>Oscillatoriophycideae</taxon>
        <taxon>Aerosakkonematales</taxon>
        <taxon>Aerosakkonemataceae</taxon>
        <taxon>Floridanema</taxon>
        <taxon>Floridanema aerugineum</taxon>
    </lineage>
</organism>
<evidence type="ECO:0000313" key="2">
    <source>
        <dbReference type="Proteomes" id="UP001576774"/>
    </source>
</evidence>
<dbReference type="RefSeq" id="WP_413274627.1">
    <property type="nucleotide sequence ID" value="NZ_JBHFNQ010000234.1"/>
</dbReference>
<dbReference type="EMBL" id="JBHFNQ010000234">
    <property type="protein sequence ID" value="MFB2881652.1"/>
    <property type="molecule type" value="Genomic_DNA"/>
</dbReference>
<evidence type="ECO:0000313" key="1">
    <source>
        <dbReference type="EMBL" id="MFB2881652.1"/>
    </source>
</evidence>
<comment type="caution">
    <text evidence="1">The sequence shown here is derived from an EMBL/GenBank/DDBJ whole genome shotgun (WGS) entry which is preliminary data.</text>
</comment>
<accession>A0ABV4XGZ7</accession>
<gene>
    <name evidence="1" type="ORF">ACE1CC_32780</name>
</gene>